<feature type="compositionally biased region" description="Polar residues" evidence="1">
    <location>
        <begin position="1"/>
        <end position="15"/>
    </location>
</feature>
<feature type="region of interest" description="Disordered" evidence="1">
    <location>
        <begin position="1"/>
        <end position="23"/>
    </location>
</feature>
<proteinExistence type="predicted"/>
<dbReference type="HOGENOM" id="CLU_3050980_0_0_1"/>
<dbReference type="EMBL" id="KN825046">
    <property type="protein sequence ID" value="KIK95366.1"/>
    <property type="molecule type" value="Genomic_DNA"/>
</dbReference>
<name>A0A0D0DYN3_9AGAM</name>
<sequence length="54" mass="6035">MGRTPQIGQLPSTTLPLHRATDLNGNGIRRTLTRHFTTARQQKIVFLPCRCCGT</sequence>
<protein>
    <submittedName>
        <fullName evidence="2">Uncharacterized protein</fullName>
    </submittedName>
</protein>
<accession>A0A0D0DYN3</accession>
<evidence type="ECO:0000256" key="1">
    <source>
        <dbReference type="SAM" id="MobiDB-lite"/>
    </source>
</evidence>
<evidence type="ECO:0000313" key="3">
    <source>
        <dbReference type="Proteomes" id="UP000054538"/>
    </source>
</evidence>
<keyword evidence="3" id="KW-1185">Reference proteome</keyword>
<organism evidence="2 3">
    <name type="scientific">Paxillus rubicundulus Ve08.2h10</name>
    <dbReference type="NCBI Taxonomy" id="930991"/>
    <lineage>
        <taxon>Eukaryota</taxon>
        <taxon>Fungi</taxon>
        <taxon>Dikarya</taxon>
        <taxon>Basidiomycota</taxon>
        <taxon>Agaricomycotina</taxon>
        <taxon>Agaricomycetes</taxon>
        <taxon>Agaricomycetidae</taxon>
        <taxon>Boletales</taxon>
        <taxon>Paxilineae</taxon>
        <taxon>Paxillaceae</taxon>
        <taxon>Paxillus</taxon>
    </lineage>
</organism>
<dbReference type="AlphaFoldDB" id="A0A0D0DYN3"/>
<dbReference type="InParanoid" id="A0A0D0DYN3"/>
<evidence type="ECO:0000313" key="2">
    <source>
        <dbReference type="EMBL" id="KIK95366.1"/>
    </source>
</evidence>
<gene>
    <name evidence="2" type="ORF">PAXRUDRAFT_827099</name>
</gene>
<dbReference type="Proteomes" id="UP000054538">
    <property type="component" value="Unassembled WGS sequence"/>
</dbReference>
<reference evidence="3" key="2">
    <citation type="submission" date="2015-01" db="EMBL/GenBank/DDBJ databases">
        <title>Evolutionary Origins and Diversification of the Mycorrhizal Mutualists.</title>
        <authorList>
            <consortium name="DOE Joint Genome Institute"/>
            <consortium name="Mycorrhizal Genomics Consortium"/>
            <person name="Kohler A."/>
            <person name="Kuo A."/>
            <person name="Nagy L.G."/>
            <person name="Floudas D."/>
            <person name="Copeland A."/>
            <person name="Barry K.W."/>
            <person name="Cichocki N."/>
            <person name="Veneault-Fourrey C."/>
            <person name="LaButti K."/>
            <person name="Lindquist E.A."/>
            <person name="Lipzen A."/>
            <person name="Lundell T."/>
            <person name="Morin E."/>
            <person name="Murat C."/>
            <person name="Riley R."/>
            <person name="Ohm R."/>
            <person name="Sun H."/>
            <person name="Tunlid A."/>
            <person name="Henrissat B."/>
            <person name="Grigoriev I.V."/>
            <person name="Hibbett D.S."/>
            <person name="Martin F."/>
        </authorList>
    </citation>
    <scope>NUCLEOTIDE SEQUENCE [LARGE SCALE GENOMIC DNA]</scope>
    <source>
        <strain evidence="3">Ve08.2h10</strain>
    </source>
</reference>
<reference evidence="2 3" key="1">
    <citation type="submission" date="2014-04" db="EMBL/GenBank/DDBJ databases">
        <authorList>
            <consortium name="DOE Joint Genome Institute"/>
            <person name="Kuo A."/>
            <person name="Kohler A."/>
            <person name="Jargeat P."/>
            <person name="Nagy L.G."/>
            <person name="Floudas D."/>
            <person name="Copeland A."/>
            <person name="Barry K.W."/>
            <person name="Cichocki N."/>
            <person name="Veneault-Fourrey C."/>
            <person name="LaButti K."/>
            <person name="Lindquist E.A."/>
            <person name="Lipzen A."/>
            <person name="Lundell T."/>
            <person name="Morin E."/>
            <person name="Murat C."/>
            <person name="Sun H."/>
            <person name="Tunlid A."/>
            <person name="Henrissat B."/>
            <person name="Grigoriev I.V."/>
            <person name="Hibbett D.S."/>
            <person name="Martin F."/>
            <person name="Nordberg H.P."/>
            <person name="Cantor M.N."/>
            <person name="Hua S.X."/>
        </authorList>
    </citation>
    <scope>NUCLEOTIDE SEQUENCE [LARGE SCALE GENOMIC DNA]</scope>
    <source>
        <strain evidence="2 3">Ve08.2h10</strain>
    </source>
</reference>